<keyword evidence="4" id="KW-1133">Transmembrane helix</keyword>
<feature type="transmembrane region" description="Helical" evidence="4">
    <location>
        <begin position="128"/>
        <end position="155"/>
    </location>
</feature>
<dbReference type="CDD" id="cd00082">
    <property type="entry name" value="HisKA"/>
    <property type="match status" value="1"/>
</dbReference>
<dbReference type="EMBL" id="AOGK01000022">
    <property type="protein sequence ID" value="MDG5977511.1"/>
    <property type="molecule type" value="Genomic_DNA"/>
</dbReference>
<dbReference type="PROSITE" id="PS50109">
    <property type="entry name" value="HIS_KIN"/>
    <property type="match status" value="1"/>
</dbReference>
<comment type="caution">
    <text evidence="6">The sequence shown here is derived from an EMBL/GenBank/DDBJ whole genome shotgun (WGS) entry which is preliminary data.</text>
</comment>
<dbReference type="InterPro" id="IPR005467">
    <property type="entry name" value="His_kinase_dom"/>
</dbReference>
<keyword evidence="4" id="KW-0472">Membrane</keyword>
<dbReference type="OrthoDB" id="9815750at2"/>
<dbReference type="SMART" id="SM00387">
    <property type="entry name" value="HATPase_c"/>
    <property type="match status" value="1"/>
</dbReference>
<dbReference type="Gene3D" id="1.10.287.130">
    <property type="match status" value="1"/>
</dbReference>
<dbReference type="EC" id="2.7.13.3" evidence="2"/>
<gene>
    <name evidence="6" type="ORF">H010_19804</name>
</gene>
<feature type="domain" description="Histidine kinase" evidence="5">
    <location>
        <begin position="347"/>
        <end position="561"/>
    </location>
</feature>
<evidence type="ECO:0000256" key="1">
    <source>
        <dbReference type="ARBA" id="ARBA00000085"/>
    </source>
</evidence>
<dbReference type="PANTHER" id="PTHR43065:SF52">
    <property type="entry name" value="SENSOR PROTEIN KINASE PILS"/>
    <property type="match status" value="1"/>
</dbReference>
<comment type="catalytic activity">
    <reaction evidence="1">
        <text>ATP + protein L-histidine = ADP + protein N-phospho-L-histidine.</text>
        <dbReference type="EC" id="2.7.13.3"/>
    </reaction>
</comment>
<evidence type="ECO:0000256" key="3">
    <source>
        <dbReference type="SAM" id="MobiDB-lite"/>
    </source>
</evidence>
<evidence type="ECO:0000256" key="4">
    <source>
        <dbReference type="SAM" id="Phobius"/>
    </source>
</evidence>
<keyword evidence="7" id="KW-1185">Reference proteome</keyword>
<dbReference type="PANTHER" id="PTHR43065">
    <property type="entry name" value="SENSOR HISTIDINE KINASE"/>
    <property type="match status" value="1"/>
</dbReference>
<feature type="region of interest" description="Disordered" evidence="3">
    <location>
        <begin position="564"/>
        <end position="605"/>
    </location>
</feature>
<dbReference type="SMART" id="SM00388">
    <property type="entry name" value="HisKA"/>
    <property type="match status" value="1"/>
</dbReference>
<protein>
    <recommendedName>
        <fullName evidence="2">histidine kinase</fullName>
        <ecNumber evidence="2">2.7.13.3</ecNumber>
    </recommendedName>
</protein>
<dbReference type="InterPro" id="IPR036097">
    <property type="entry name" value="HisK_dim/P_sf"/>
</dbReference>
<keyword evidence="6" id="KW-0418">Kinase</keyword>
<dbReference type="GO" id="GO:0000155">
    <property type="term" value="F:phosphorelay sensor kinase activity"/>
    <property type="evidence" value="ECO:0007669"/>
    <property type="project" value="InterPro"/>
</dbReference>
<evidence type="ECO:0000259" key="5">
    <source>
        <dbReference type="PROSITE" id="PS50109"/>
    </source>
</evidence>
<feature type="compositionally biased region" description="Polar residues" evidence="3">
    <location>
        <begin position="564"/>
        <end position="573"/>
    </location>
</feature>
<evidence type="ECO:0000256" key="2">
    <source>
        <dbReference type="ARBA" id="ARBA00012438"/>
    </source>
</evidence>
<proteinExistence type="predicted"/>
<feature type="transmembrane region" description="Helical" evidence="4">
    <location>
        <begin position="176"/>
        <end position="195"/>
    </location>
</feature>
<keyword evidence="6" id="KW-0808">Transferase</keyword>
<organism evidence="6 7">
    <name type="scientific">Hydrogenophaga taeniospiralis CCUG 15921</name>
    <dbReference type="NCBI Taxonomy" id="1281780"/>
    <lineage>
        <taxon>Bacteria</taxon>
        <taxon>Pseudomonadati</taxon>
        <taxon>Pseudomonadota</taxon>
        <taxon>Betaproteobacteria</taxon>
        <taxon>Burkholderiales</taxon>
        <taxon>Comamonadaceae</taxon>
        <taxon>Hydrogenophaga</taxon>
    </lineage>
</organism>
<dbReference type="Gene3D" id="3.30.565.10">
    <property type="entry name" value="Histidine kinase-like ATPase, C-terminal domain"/>
    <property type="match status" value="1"/>
</dbReference>
<dbReference type="InterPro" id="IPR003594">
    <property type="entry name" value="HATPase_dom"/>
</dbReference>
<dbReference type="Pfam" id="PF00512">
    <property type="entry name" value="HisKA"/>
    <property type="match status" value="1"/>
</dbReference>
<dbReference type="Pfam" id="PF25323">
    <property type="entry name" value="6TM_PilS"/>
    <property type="match status" value="1"/>
</dbReference>
<name>A0A9X4NWC4_9BURK</name>
<dbReference type="SUPFAM" id="SSF55874">
    <property type="entry name" value="ATPase domain of HSP90 chaperone/DNA topoisomerase II/histidine kinase"/>
    <property type="match status" value="1"/>
</dbReference>
<dbReference type="SUPFAM" id="SSF47384">
    <property type="entry name" value="Homodimeric domain of signal transducing histidine kinase"/>
    <property type="match status" value="1"/>
</dbReference>
<dbReference type="Proteomes" id="UP001152876">
    <property type="component" value="Unassembled WGS sequence"/>
</dbReference>
<dbReference type="InterPro" id="IPR003661">
    <property type="entry name" value="HisK_dim/P_dom"/>
</dbReference>
<accession>A0A9X4NWC4</accession>
<feature type="transmembrane region" description="Helical" evidence="4">
    <location>
        <begin position="97"/>
        <end position="116"/>
    </location>
</feature>
<dbReference type="RefSeq" id="WP_068167295.1">
    <property type="nucleotide sequence ID" value="NZ_AOGK01000022.1"/>
</dbReference>
<dbReference type="AlphaFoldDB" id="A0A9X4NWC4"/>
<keyword evidence="4" id="KW-0812">Transmembrane</keyword>
<dbReference type="InterPro" id="IPR036890">
    <property type="entry name" value="HATPase_C_sf"/>
</dbReference>
<dbReference type="Pfam" id="PF02518">
    <property type="entry name" value="HATPase_c"/>
    <property type="match status" value="1"/>
</dbReference>
<feature type="transmembrane region" description="Helical" evidence="4">
    <location>
        <begin position="44"/>
        <end position="61"/>
    </location>
</feature>
<evidence type="ECO:0000313" key="6">
    <source>
        <dbReference type="EMBL" id="MDG5977511.1"/>
    </source>
</evidence>
<feature type="transmembrane region" description="Helical" evidence="4">
    <location>
        <begin position="67"/>
        <end position="85"/>
    </location>
</feature>
<sequence>MARDVTSQFAPSWLSAFESHGARSREKRQHAFFRLWRAFMRARVFIAAVLLALQVFVVVTGSGGPNWLVMVCAVHLSAALAVLIWSRPTELGKPFQLQWLLTIGVDLLAFALLQHFQQGGINYTPLFALPVLLAAILGSLTLALATAASITLYMLGEAALSAAVLSEVSTPRFLQSGLTGTGFFLVAVLANQLALRLAREEALALSSQAAARTQAQVNELVIEGLSEGVLVVDTHSVVRNANPAAQFMLMGEDYPHGAKLLLSARPAWEGLAKLVSETFRVGHPMESEIRIDFDELTIHRLFARTKLTSAQGGRRGGLCVLFLEDLREVEARVRTEKLASMGRMSAAVAHEIRNPLSAITQANALLDEEVQEAGQKRLTRMIEQNAQRLSRIVDDILNVARVQPTQGDTAPPVLPLDHTVRQITHEWIRQNQAQRVLGVHTHAPTAHVGFDPDHLRRLLINLLDNALQHASRTASSIRVITQPSGNDRIRLSVWSDSAPLEAGVLRHLFEPFFSSESRSSGLGLYICRELCERYGAQIAYQRSRLDQREGNEFYVLMASSANAPRQPVQQSLSYPPGDSLPSLTRPGSLLPGDLPRSHRSPRSPR</sequence>
<reference evidence="6" key="1">
    <citation type="submission" date="2013-01" db="EMBL/GenBank/DDBJ databases">
        <title>Genome draft of Hydrogenophaga taeniospiralis 2K1.</title>
        <authorList>
            <person name="Gomila M."/>
            <person name="Lalucat J."/>
        </authorList>
    </citation>
    <scope>NUCLEOTIDE SEQUENCE</scope>
    <source>
        <strain evidence="6">CCUG 15921</strain>
    </source>
</reference>
<evidence type="ECO:0000313" key="7">
    <source>
        <dbReference type="Proteomes" id="UP001152876"/>
    </source>
</evidence>